<comment type="caution">
    <text evidence="4">The sequence shown here is derived from an EMBL/GenBank/DDBJ whole genome shotgun (WGS) entry which is preliminary data.</text>
</comment>
<evidence type="ECO:0000256" key="1">
    <source>
        <dbReference type="ARBA" id="ARBA00022630"/>
    </source>
</evidence>
<dbReference type="SUPFAM" id="SSF51395">
    <property type="entry name" value="FMN-linked oxidoreductases"/>
    <property type="match status" value="1"/>
</dbReference>
<dbReference type="GO" id="GO:0016491">
    <property type="term" value="F:oxidoreductase activity"/>
    <property type="evidence" value="ECO:0007669"/>
    <property type="project" value="UniProtKB-KW"/>
</dbReference>
<dbReference type="InterPro" id="IPR001155">
    <property type="entry name" value="OxRdtase_FMN_N"/>
</dbReference>
<dbReference type="RefSeq" id="WP_111573549.1">
    <property type="nucleotide sequence ID" value="NZ_QLME01000049.1"/>
</dbReference>
<dbReference type="EMBL" id="SODA01000057">
    <property type="protein sequence ID" value="TDV96895.1"/>
    <property type="molecule type" value="Genomic_DNA"/>
</dbReference>
<name>A0A4R7YJX9_9FIRM</name>
<reference evidence="4 5" key="1">
    <citation type="submission" date="2019-03" db="EMBL/GenBank/DDBJ databases">
        <title>Subsurface microbial communities from deep shales in Ohio and West Virginia, USA.</title>
        <authorList>
            <person name="Wrighton K."/>
        </authorList>
    </citation>
    <scope>NUCLEOTIDE SEQUENCE [LARGE SCALE GENOMIC DNA]</scope>
    <source>
        <strain evidence="4 5">MSL9.2</strain>
    </source>
</reference>
<evidence type="ECO:0000313" key="4">
    <source>
        <dbReference type="EMBL" id="TDV96895.1"/>
    </source>
</evidence>
<keyword evidence="1" id="KW-0285">Flavoprotein</keyword>
<dbReference type="InterPro" id="IPR051799">
    <property type="entry name" value="NADH_flavin_oxidoreductase"/>
</dbReference>
<dbReference type="AlphaFoldDB" id="A0A4R7YJX9"/>
<protein>
    <submittedName>
        <fullName evidence="4">2,4-dienoyl-CoA reductase-like NADH-dependent reductase (Old Yellow Enzyme family)</fullName>
    </submittedName>
</protein>
<keyword evidence="2" id="KW-0560">Oxidoreductase</keyword>
<organism evidence="4 5">
    <name type="scientific">Halanaerobium saccharolyticum</name>
    <dbReference type="NCBI Taxonomy" id="43595"/>
    <lineage>
        <taxon>Bacteria</taxon>
        <taxon>Bacillati</taxon>
        <taxon>Bacillota</taxon>
        <taxon>Clostridia</taxon>
        <taxon>Halanaerobiales</taxon>
        <taxon>Halanaerobiaceae</taxon>
        <taxon>Halanaerobium</taxon>
    </lineage>
</organism>
<proteinExistence type="predicted"/>
<evidence type="ECO:0000259" key="3">
    <source>
        <dbReference type="Pfam" id="PF00724"/>
    </source>
</evidence>
<dbReference type="GO" id="GO:0010181">
    <property type="term" value="F:FMN binding"/>
    <property type="evidence" value="ECO:0007669"/>
    <property type="project" value="InterPro"/>
</dbReference>
<dbReference type="InterPro" id="IPR013785">
    <property type="entry name" value="Aldolase_TIM"/>
</dbReference>
<dbReference type="OrthoDB" id="9772736at2"/>
<gene>
    <name evidence="4" type="ORF">C8C77_1572</name>
</gene>
<dbReference type="Gene3D" id="3.20.20.70">
    <property type="entry name" value="Aldolase class I"/>
    <property type="match status" value="1"/>
</dbReference>
<evidence type="ECO:0000256" key="2">
    <source>
        <dbReference type="ARBA" id="ARBA00023002"/>
    </source>
</evidence>
<accession>A0A4R7YJX9</accession>
<feature type="domain" description="NADH:flavin oxidoreductase/NADH oxidase N-terminal" evidence="3">
    <location>
        <begin position="37"/>
        <end position="387"/>
    </location>
</feature>
<dbReference type="PANTHER" id="PTHR43656">
    <property type="entry name" value="BINDING OXIDOREDUCTASE, PUTATIVE (AFU_ORTHOLOGUE AFUA_2G08260)-RELATED"/>
    <property type="match status" value="1"/>
</dbReference>
<dbReference type="Pfam" id="PF00724">
    <property type="entry name" value="Oxidored_FMN"/>
    <property type="match status" value="1"/>
</dbReference>
<sequence length="434" mass="49144">MDDNFSYSSLNDLKKDLYNNNLDLPLQKDLAILKEKIKTKGLKIPNALAIHPMEGADANEDGTPSELTKRRYKRFARGGSGLIWMEALAVNENGRANKDQLFLNQENLNSFINLIDLIKTEAAAVNGKSHNPYLVAQLTHSGRFGEKNNIIFRDEYLDSAAHLDKDYHIMSDRELDRLKNDYLQAAKLAQKAGFEAVDIKSCHRYLLSEILAAHKREGKYGGSYENRTRFLKEVIKEVGEQVDIDLAVRLNIYDAIPYPNGWSTDYTGKMDLRESQRLLNELEELGVKIINVTASTPYLKPHVNRPYDQGSYQPPEAPLKGAVRLLKLSKFAQDNFSGVVVGTGFSWLRHLAPYLAAGMIQEGWMTMSGFGRQAFAYPDFVRDIIKNDQLDQNKVCITCSKCAELKAARKKAGCVIRDQEIYLPLYRQLKKLTS</sequence>
<dbReference type="Proteomes" id="UP000294697">
    <property type="component" value="Unassembled WGS sequence"/>
</dbReference>
<evidence type="ECO:0000313" key="5">
    <source>
        <dbReference type="Proteomes" id="UP000294697"/>
    </source>
</evidence>
<dbReference type="PANTHER" id="PTHR43656:SF2">
    <property type="entry name" value="BINDING OXIDOREDUCTASE, PUTATIVE (AFU_ORTHOLOGUE AFUA_2G08260)-RELATED"/>
    <property type="match status" value="1"/>
</dbReference>